<organism evidence="2 3">
    <name type="scientific">Teichococcus oryzae</name>
    <dbReference type="NCBI Taxonomy" id="1608942"/>
    <lineage>
        <taxon>Bacteria</taxon>
        <taxon>Pseudomonadati</taxon>
        <taxon>Pseudomonadota</taxon>
        <taxon>Alphaproteobacteria</taxon>
        <taxon>Acetobacterales</taxon>
        <taxon>Roseomonadaceae</taxon>
        <taxon>Roseomonas</taxon>
    </lineage>
</organism>
<reference evidence="2 3" key="1">
    <citation type="journal article" date="2015" name="Int. J. Syst. Evol. Microbiol.">
        <title>Roseomonas oryzae sp. nov., isolated from paddy rhizosphere soil.</title>
        <authorList>
            <person name="Ramaprasad E.V."/>
            <person name="Sasikala Ch."/>
            <person name="Ramana Ch.V."/>
        </authorList>
    </citation>
    <scope>NUCLEOTIDE SEQUENCE [LARGE SCALE GENOMIC DNA]</scope>
    <source>
        <strain evidence="2 3">KCTC 42542</strain>
    </source>
</reference>
<dbReference type="RefSeq" id="WP_149810838.1">
    <property type="nucleotide sequence ID" value="NZ_VUKA01000001.1"/>
</dbReference>
<sequence>MTEKNADTGKPGRANEPGPQTSADTPMVKPSEPTPPPPATPPRQDPEEKPVPDKANKHYPQNHYANAAPEDPPPAHRK</sequence>
<accession>A0A5B2TL30</accession>
<comment type="caution">
    <text evidence="2">The sequence shown here is derived from an EMBL/GenBank/DDBJ whole genome shotgun (WGS) entry which is preliminary data.</text>
</comment>
<dbReference type="EMBL" id="VUKA01000001">
    <property type="protein sequence ID" value="KAA2214884.1"/>
    <property type="molecule type" value="Genomic_DNA"/>
</dbReference>
<gene>
    <name evidence="2" type="ORF">F0Q34_04175</name>
</gene>
<evidence type="ECO:0000256" key="1">
    <source>
        <dbReference type="SAM" id="MobiDB-lite"/>
    </source>
</evidence>
<proteinExistence type="predicted"/>
<evidence type="ECO:0000313" key="2">
    <source>
        <dbReference type="EMBL" id="KAA2214884.1"/>
    </source>
</evidence>
<feature type="region of interest" description="Disordered" evidence="1">
    <location>
        <begin position="1"/>
        <end position="78"/>
    </location>
</feature>
<dbReference type="AlphaFoldDB" id="A0A5B2TL30"/>
<evidence type="ECO:0000313" key="3">
    <source>
        <dbReference type="Proteomes" id="UP000322110"/>
    </source>
</evidence>
<feature type="compositionally biased region" description="Pro residues" evidence="1">
    <location>
        <begin position="32"/>
        <end position="43"/>
    </location>
</feature>
<feature type="compositionally biased region" description="Basic and acidic residues" evidence="1">
    <location>
        <begin position="44"/>
        <end position="56"/>
    </location>
</feature>
<keyword evidence="3" id="KW-1185">Reference proteome</keyword>
<dbReference type="Proteomes" id="UP000322110">
    <property type="component" value="Unassembled WGS sequence"/>
</dbReference>
<protein>
    <submittedName>
        <fullName evidence="2">Uncharacterized protein</fullName>
    </submittedName>
</protein>
<name>A0A5B2TL30_9PROT</name>